<dbReference type="Gene3D" id="1.20.1280.50">
    <property type="match status" value="1"/>
</dbReference>
<feature type="domain" description="F-box" evidence="1">
    <location>
        <begin position="1"/>
        <end position="49"/>
    </location>
</feature>
<sequence>MLALLPVELLECVLEQLDVNTFFATPLVCRSWHALHTQMLTSNTLMRKKLFLVPARLDEVLEPPIPGKVDYNIYLQHGRRVRVGKNKLEQTAVMLNPFLHKAVEGYNWSGDLLQEIVDAKDIRSSMILTQPPLEHIIWPTTFGPKESEGNGQYGVRGQGSYIWLKLNGSVHAKTPGVRGLADLMNDVVFKVRQIWGCSVYWKASGIRLEGEKIDRRRLDDVLGGVDLNEQVWRVLEGLVQDDVEVDTEVDRITL</sequence>
<dbReference type="SUPFAM" id="SSF81383">
    <property type="entry name" value="F-box domain"/>
    <property type="match status" value="1"/>
</dbReference>
<reference evidence="2" key="1">
    <citation type="submission" date="2023-08" db="EMBL/GenBank/DDBJ databases">
        <title>Black Yeasts Isolated from many extreme environments.</title>
        <authorList>
            <person name="Coleine C."/>
            <person name="Stajich J.E."/>
            <person name="Selbmann L."/>
        </authorList>
    </citation>
    <scope>NUCLEOTIDE SEQUENCE</scope>
    <source>
        <strain evidence="2">CCFEE 5810</strain>
    </source>
</reference>
<dbReference type="Proteomes" id="UP001310594">
    <property type="component" value="Unassembled WGS sequence"/>
</dbReference>
<dbReference type="EMBL" id="JAVRQU010000010">
    <property type="protein sequence ID" value="KAK5697903.1"/>
    <property type="molecule type" value="Genomic_DNA"/>
</dbReference>
<dbReference type="PROSITE" id="PS50181">
    <property type="entry name" value="FBOX"/>
    <property type="match status" value="1"/>
</dbReference>
<dbReference type="InterPro" id="IPR036047">
    <property type="entry name" value="F-box-like_dom_sf"/>
</dbReference>
<dbReference type="CDD" id="cd09917">
    <property type="entry name" value="F-box_SF"/>
    <property type="match status" value="1"/>
</dbReference>
<proteinExistence type="predicted"/>
<name>A0AAN7W5K5_9PEZI</name>
<protein>
    <recommendedName>
        <fullName evidence="1">F-box domain-containing protein</fullName>
    </recommendedName>
</protein>
<dbReference type="InterPro" id="IPR001810">
    <property type="entry name" value="F-box_dom"/>
</dbReference>
<evidence type="ECO:0000313" key="3">
    <source>
        <dbReference type="Proteomes" id="UP001310594"/>
    </source>
</evidence>
<dbReference type="AlphaFoldDB" id="A0AAN7W5K5"/>
<organism evidence="2 3">
    <name type="scientific">Elasticomyces elasticus</name>
    <dbReference type="NCBI Taxonomy" id="574655"/>
    <lineage>
        <taxon>Eukaryota</taxon>
        <taxon>Fungi</taxon>
        <taxon>Dikarya</taxon>
        <taxon>Ascomycota</taxon>
        <taxon>Pezizomycotina</taxon>
        <taxon>Dothideomycetes</taxon>
        <taxon>Dothideomycetidae</taxon>
        <taxon>Mycosphaerellales</taxon>
        <taxon>Teratosphaeriaceae</taxon>
        <taxon>Elasticomyces</taxon>
    </lineage>
</organism>
<accession>A0AAN7W5K5</accession>
<gene>
    <name evidence="2" type="ORF">LTR97_006862</name>
</gene>
<evidence type="ECO:0000313" key="2">
    <source>
        <dbReference type="EMBL" id="KAK5697903.1"/>
    </source>
</evidence>
<dbReference type="Pfam" id="PF00646">
    <property type="entry name" value="F-box"/>
    <property type="match status" value="1"/>
</dbReference>
<evidence type="ECO:0000259" key="1">
    <source>
        <dbReference type="PROSITE" id="PS50181"/>
    </source>
</evidence>
<comment type="caution">
    <text evidence="2">The sequence shown here is derived from an EMBL/GenBank/DDBJ whole genome shotgun (WGS) entry which is preliminary data.</text>
</comment>